<reference evidence="1 2" key="1">
    <citation type="submission" date="2024-01" db="EMBL/GenBank/DDBJ databases">
        <title>The genomes of 5 underutilized Papilionoideae crops provide insights into root nodulation and disease resistanc.</title>
        <authorList>
            <person name="Jiang F."/>
        </authorList>
    </citation>
    <scope>NUCLEOTIDE SEQUENCE [LARGE SCALE GENOMIC DNA]</scope>
    <source>
        <strain evidence="1">LVBAO_FW01</strain>
        <tissue evidence="1">Leaves</tissue>
    </source>
</reference>
<evidence type="ECO:0000313" key="1">
    <source>
        <dbReference type="EMBL" id="KAK7344812.1"/>
    </source>
</evidence>
<evidence type="ECO:0000313" key="2">
    <source>
        <dbReference type="Proteomes" id="UP001367508"/>
    </source>
</evidence>
<gene>
    <name evidence="1" type="ORF">VNO77_14922</name>
</gene>
<name>A0AAN9M3V2_CANGL</name>
<comment type="caution">
    <text evidence="1">The sequence shown here is derived from an EMBL/GenBank/DDBJ whole genome shotgun (WGS) entry which is preliminary data.</text>
</comment>
<accession>A0AAN9M3V2</accession>
<protein>
    <submittedName>
        <fullName evidence="1">Uncharacterized protein</fullName>
    </submittedName>
</protein>
<keyword evidence="2" id="KW-1185">Reference proteome</keyword>
<dbReference type="Proteomes" id="UP001367508">
    <property type="component" value="Unassembled WGS sequence"/>
</dbReference>
<sequence length="380" mass="42702">MSATTKSGARESFNKGAFASCYSLIEMMLKDISSSNKYALGNGVYTYPSLLGNGVQMQLKIECHLGQGSQRAIYTIKPTDCAHTKLHTMPQIMFFKDWILSKTACNSLTFLSFNSTGFSKQIYENLGEISLPCYPYLKGYATCYMLVDAPYLAWKRTAGCVTKLELKPAAAANLFMPLLFHSRLSLIPELRPSLWISGSRAFLKKKLSFLVKGTKIWRKKSLRGLQRRLNLQQKLFFFANQPPSDELNDPESDPVEAITRIHKCTPRQNCVEAGMMGITGNIGCMRKLEGNWELETYFAVSLSVHDSGLIPFDNSIPLESYLPSCLELVFTRILRIFEQQLRMFEPRSSYACSSYSWKSFGVATPTLGPDPGCTTNRHPS</sequence>
<dbReference type="AlphaFoldDB" id="A0AAN9M3V2"/>
<organism evidence="1 2">
    <name type="scientific">Canavalia gladiata</name>
    <name type="common">Sword bean</name>
    <name type="synonym">Dolichos gladiatus</name>
    <dbReference type="NCBI Taxonomy" id="3824"/>
    <lineage>
        <taxon>Eukaryota</taxon>
        <taxon>Viridiplantae</taxon>
        <taxon>Streptophyta</taxon>
        <taxon>Embryophyta</taxon>
        <taxon>Tracheophyta</taxon>
        <taxon>Spermatophyta</taxon>
        <taxon>Magnoliopsida</taxon>
        <taxon>eudicotyledons</taxon>
        <taxon>Gunneridae</taxon>
        <taxon>Pentapetalae</taxon>
        <taxon>rosids</taxon>
        <taxon>fabids</taxon>
        <taxon>Fabales</taxon>
        <taxon>Fabaceae</taxon>
        <taxon>Papilionoideae</taxon>
        <taxon>50 kb inversion clade</taxon>
        <taxon>NPAAA clade</taxon>
        <taxon>indigoferoid/millettioid clade</taxon>
        <taxon>Phaseoleae</taxon>
        <taxon>Canavalia</taxon>
    </lineage>
</organism>
<dbReference type="EMBL" id="JAYMYQ010000003">
    <property type="protein sequence ID" value="KAK7344812.1"/>
    <property type="molecule type" value="Genomic_DNA"/>
</dbReference>
<proteinExistence type="predicted"/>